<evidence type="ECO:0000313" key="5">
    <source>
        <dbReference type="EMBL" id="PYZ96716.1"/>
    </source>
</evidence>
<comment type="similarity">
    <text evidence="1">Belongs to the glycosyltransferase 2 family.</text>
</comment>
<sequence>MTAVSFLCTVKNGGDLFMETLKSIRNQTFRDFELVVVDDGSTDRTNERIRKFANENRFPVTLVTTKGVGRGRALNLGVEHCKGTYIMIVDDDDPIHPEKARIQHEAGRSNPEYTVLCTRAFTLLNEDEPEWREISETGEDPLDVTDRVYIKNPVIHSSVMIRKEALEAEGAYDETRKSQFDTELWLRLVTNGHRIGQIPYALTAKRAHRNQAFERKKRLAFLTRTTALQLKYLKKAGVPPYYYVFPAAKFAYGLLPRAVRVQLRKSREQV</sequence>
<dbReference type="SUPFAM" id="SSF53448">
    <property type="entry name" value="Nucleotide-diphospho-sugar transferases"/>
    <property type="match status" value="1"/>
</dbReference>
<dbReference type="InterPro" id="IPR050834">
    <property type="entry name" value="Glycosyltransf_2"/>
</dbReference>
<evidence type="ECO:0000313" key="6">
    <source>
        <dbReference type="Proteomes" id="UP000248066"/>
    </source>
</evidence>
<dbReference type="Proteomes" id="UP000248066">
    <property type="component" value="Unassembled WGS sequence"/>
</dbReference>
<evidence type="ECO:0000256" key="3">
    <source>
        <dbReference type="ARBA" id="ARBA00022679"/>
    </source>
</evidence>
<evidence type="ECO:0000256" key="1">
    <source>
        <dbReference type="ARBA" id="ARBA00006739"/>
    </source>
</evidence>
<keyword evidence="6" id="KW-1185">Reference proteome</keyword>
<dbReference type="EMBL" id="PDOF01000002">
    <property type="protein sequence ID" value="PYZ96716.1"/>
    <property type="molecule type" value="Genomic_DNA"/>
</dbReference>
<keyword evidence="2" id="KW-0328">Glycosyltransferase</keyword>
<keyword evidence="3" id="KW-0808">Transferase</keyword>
<dbReference type="CDD" id="cd00761">
    <property type="entry name" value="Glyco_tranf_GTA_type"/>
    <property type="match status" value="1"/>
</dbReference>
<feature type="domain" description="Glycosyltransferase 2-like" evidence="4">
    <location>
        <begin position="9"/>
        <end position="166"/>
    </location>
</feature>
<dbReference type="Gene3D" id="3.90.550.10">
    <property type="entry name" value="Spore Coat Polysaccharide Biosynthesis Protein SpsA, Chain A"/>
    <property type="match status" value="1"/>
</dbReference>
<reference evidence="5 6" key="1">
    <citation type="submission" date="2017-10" db="EMBL/GenBank/DDBJ databases">
        <title>Bacillus sp. nov., a halophilic bacterium isolated from a Yangshapao Lake.</title>
        <authorList>
            <person name="Wang H."/>
        </authorList>
    </citation>
    <scope>NUCLEOTIDE SEQUENCE [LARGE SCALE GENOMIC DNA]</scope>
    <source>
        <strain evidence="5 6">YSP-3</strain>
    </source>
</reference>
<dbReference type="GO" id="GO:0016757">
    <property type="term" value="F:glycosyltransferase activity"/>
    <property type="evidence" value="ECO:0007669"/>
    <property type="project" value="UniProtKB-KW"/>
</dbReference>
<name>A0A2W0H7K4_9BACI</name>
<dbReference type="PANTHER" id="PTHR43685:SF5">
    <property type="entry name" value="GLYCOSYLTRANSFERASE EPSE-RELATED"/>
    <property type="match status" value="1"/>
</dbReference>
<dbReference type="PANTHER" id="PTHR43685">
    <property type="entry name" value="GLYCOSYLTRANSFERASE"/>
    <property type="match status" value="1"/>
</dbReference>
<comment type="caution">
    <text evidence="5">The sequence shown here is derived from an EMBL/GenBank/DDBJ whole genome shotgun (WGS) entry which is preliminary data.</text>
</comment>
<evidence type="ECO:0000256" key="2">
    <source>
        <dbReference type="ARBA" id="ARBA00022676"/>
    </source>
</evidence>
<organism evidence="5 6">
    <name type="scientific">Alteribacter lacisalsi</name>
    <dbReference type="NCBI Taxonomy" id="2045244"/>
    <lineage>
        <taxon>Bacteria</taxon>
        <taxon>Bacillati</taxon>
        <taxon>Bacillota</taxon>
        <taxon>Bacilli</taxon>
        <taxon>Bacillales</taxon>
        <taxon>Bacillaceae</taxon>
        <taxon>Alteribacter</taxon>
    </lineage>
</organism>
<dbReference type="Pfam" id="PF00535">
    <property type="entry name" value="Glycos_transf_2"/>
    <property type="match status" value="1"/>
</dbReference>
<dbReference type="AlphaFoldDB" id="A0A2W0H7K4"/>
<evidence type="ECO:0000259" key="4">
    <source>
        <dbReference type="Pfam" id="PF00535"/>
    </source>
</evidence>
<dbReference type="InterPro" id="IPR029044">
    <property type="entry name" value="Nucleotide-diphossugar_trans"/>
</dbReference>
<dbReference type="InterPro" id="IPR001173">
    <property type="entry name" value="Glyco_trans_2-like"/>
</dbReference>
<dbReference type="RefSeq" id="WP_110520654.1">
    <property type="nucleotide sequence ID" value="NZ_PDOF01000002.1"/>
</dbReference>
<proteinExistence type="inferred from homology"/>
<protein>
    <recommendedName>
        <fullName evidence="4">Glycosyltransferase 2-like domain-containing protein</fullName>
    </recommendedName>
</protein>
<gene>
    <name evidence="5" type="ORF">CR205_13560</name>
</gene>
<accession>A0A2W0H7K4</accession>